<comment type="caution">
    <text evidence="2">The sequence shown here is derived from an EMBL/GenBank/DDBJ whole genome shotgun (WGS) entry which is preliminary data.</text>
</comment>
<dbReference type="EMBL" id="JAACNO010001006">
    <property type="protein sequence ID" value="KAF4143543.1"/>
    <property type="molecule type" value="Genomic_DNA"/>
</dbReference>
<dbReference type="AlphaFoldDB" id="A0A8S9USW6"/>
<sequence>MLSLHESAPRFVRRYSSSSSSDDEDDGDFPMVGMVLRLNETGDRNLWMLGCGSSTHVCFDKKVYSSVKKSKATFKVWTGEITKGVMRGTVKLKLSNANGDLKTEMELNDVELSPAGTVNLFSLGKRESEGWTPSFSSAEVKPRKCWLDSAAGRLEFVKSGSPY</sequence>
<evidence type="ECO:0000259" key="1">
    <source>
        <dbReference type="Pfam" id="PF22936"/>
    </source>
</evidence>
<proteinExistence type="predicted"/>
<evidence type="ECO:0000313" key="3">
    <source>
        <dbReference type="Proteomes" id="UP000704712"/>
    </source>
</evidence>
<reference evidence="2" key="1">
    <citation type="submission" date="2020-03" db="EMBL/GenBank/DDBJ databases">
        <title>Hybrid Assembly of Korean Phytophthora infestans isolates.</title>
        <authorList>
            <person name="Prokchorchik M."/>
            <person name="Lee Y."/>
            <person name="Seo J."/>
            <person name="Cho J.-H."/>
            <person name="Park Y.-E."/>
            <person name="Jang D.-C."/>
            <person name="Im J.-S."/>
            <person name="Choi J.-G."/>
            <person name="Park H.-J."/>
            <person name="Lee G.-B."/>
            <person name="Lee Y.-G."/>
            <person name="Hong S.-Y."/>
            <person name="Cho K."/>
            <person name="Sohn K.H."/>
        </authorList>
    </citation>
    <scope>NUCLEOTIDE SEQUENCE</scope>
    <source>
        <strain evidence="2">KR_2_A2</strain>
    </source>
</reference>
<dbReference type="Proteomes" id="UP000704712">
    <property type="component" value="Unassembled WGS sequence"/>
</dbReference>
<dbReference type="InterPro" id="IPR054722">
    <property type="entry name" value="PolX-like_BBD"/>
</dbReference>
<evidence type="ECO:0000313" key="2">
    <source>
        <dbReference type="EMBL" id="KAF4143543.1"/>
    </source>
</evidence>
<organism evidence="2 3">
    <name type="scientific">Phytophthora infestans</name>
    <name type="common">Potato late blight agent</name>
    <name type="synonym">Botrytis infestans</name>
    <dbReference type="NCBI Taxonomy" id="4787"/>
    <lineage>
        <taxon>Eukaryota</taxon>
        <taxon>Sar</taxon>
        <taxon>Stramenopiles</taxon>
        <taxon>Oomycota</taxon>
        <taxon>Peronosporomycetes</taxon>
        <taxon>Peronosporales</taxon>
        <taxon>Peronosporaceae</taxon>
        <taxon>Phytophthora</taxon>
    </lineage>
</organism>
<name>A0A8S9USW6_PHYIN</name>
<accession>A0A8S9USW6</accession>
<dbReference type="Pfam" id="PF22936">
    <property type="entry name" value="Pol_BBD"/>
    <property type="match status" value="1"/>
</dbReference>
<gene>
    <name evidence="2" type="ORF">GN958_ATG07276</name>
</gene>
<protein>
    <recommendedName>
        <fullName evidence="1">Retrovirus-related Pol polyprotein from transposon TNT 1-94-like beta-barrel domain-containing protein</fullName>
    </recommendedName>
</protein>
<feature type="domain" description="Retrovirus-related Pol polyprotein from transposon TNT 1-94-like beta-barrel" evidence="1">
    <location>
        <begin position="47"/>
        <end position="130"/>
    </location>
</feature>